<dbReference type="GO" id="GO:0005886">
    <property type="term" value="C:plasma membrane"/>
    <property type="evidence" value="ECO:0007669"/>
    <property type="project" value="UniProtKB-SubCell"/>
</dbReference>
<dbReference type="SMART" id="SM00382">
    <property type="entry name" value="AAA"/>
    <property type="match status" value="1"/>
</dbReference>
<gene>
    <name evidence="10" type="ORF">SAMN05421780_102294</name>
</gene>
<dbReference type="InterPro" id="IPR003593">
    <property type="entry name" value="AAA+_ATPase"/>
</dbReference>
<dbReference type="CDD" id="cd18576">
    <property type="entry name" value="ABC_6TM_bac_exporter_ABCB8_10_like"/>
    <property type="match status" value="1"/>
</dbReference>
<keyword evidence="3" id="KW-0547">Nucleotide-binding</keyword>
<dbReference type="InterPro" id="IPR017871">
    <property type="entry name" value="ABC_transporter-like_CS"/>
</dbReference>
<feature type="transmembrane region" description="Helical" evidence="7">
    <location>
        <begin position="264"/>
        <end position="284"/>
    </location>
</feature>
<dbReference type="OrthoDB" id="9769115at2"/>
<accession>A0A1I1FSK2</accession>
<comment type="subcellular location">
    <subcellularLocation>
        <location evidence="1">Cell membrane</location>
        <topology evidence="1">Multi-pass membrane protein</topology>
    </subcellularLocation>
</comment>
<dbReference type="PROSITE" id="PS00211">
    <property type="entry name" value="ABC_TRANSPORTER_1"/>
    <property type="match status" value="1"/>
</dbReference>
<dbReference type="GO" id="GO:0015421">
    <property type="term" value="F:ABC-type oligopeptide transporter activity"/>
    <property type="evidence" value="ECO:0007669"/>
    <property type="project" value="TreeGrafter"/>
</dbReference>
<keyword evidence="6 7" id="KW-0472">Membrane</keyword>
<sequence>MAKRQAFSPVEEQDKKKVTKEGLRKALRIFNFVWPYKYMFLTGMVFLGLSSLTVMVFPYVTARLVDSAVGVSMQQDRNTLALSIIGILVLQSVFSFLRVLLFSRVSESSLQDIRLALYSKMVTLPVPFMEQRRVGELTSRLTTDVAQLQDVLSLTLAEFFRQLVTLVGGVFFIFFISTRLTLVMLSSFPFIVIGAIIFGKYIRTLSKKSQDQLAEANVVAEETLQAINIVKAFTNEVFEVSRYRKTLDQVLQNALRTAMFRGGFISFIIFAIFGGIVLVMWYGLGLVQDNLITIGDLVAFVMYTVFIGAAVGGMGDMYGQLQKTIGASERILEILEEKSEIDLADNVPNTRVNGSVRFDNVRFSYPSRADVQILKGISFEVEAGKKVALVGHSGAGKSTIVQLLSRYYELESGFISVDDKNIKDYNITELRRNIGVVPQEVMLFGGTIRENIAYGLPEATEAQVQDAARKANAWDFISAFPEGLETIVGERGIKLSGGQRQRIAIARAILKNPAVLVLDEATSSLDAESEKLVQAALDELMKNRTTIIIAHRLATIRQVDTIYVLNEGRIIEQGTHEQLLTNDSGLYANLIKLQFELKA</sequence>
<dbReference type="GO" id="GO:0090374">
    <property type="term" value="P:oligopeptide export from mitochondrion"/>
    <property type="evidence" value="ECO:0007669"/>
    <property type="project" value="TreeGrafter"/>
</dbReference>
<dbReference type="Gene3D" id="3.40.50.300">
    <property type="entry name" value="P-loop containing nucleotide triphosphate hydrolases"/>
    <property type="match status" value="1"/>
</dbReference>
<dbReference type="Pfam" id="PF00664">
    <property type="entry name" value="ABC_membrane"/>
    <property type="match status" value="1"/>
</dbReference>
<dbReference type="PROSITE" id="PS50893">
    <property type="entry name" value="ABC_TRANSPORTER_2"/>
    <property type="match status" value="1"/>
</dbReference>
<feature type="transmembrane region" description="Helical" evidence="7">
    <location>
        <begin position="80"/>
        <end position="101"/>
    </location>
</feature>
<organism evidence="10 11">
    <name type="scientific">Flexibacter flexilis DSM 6793</name>
    <dbReference type="NCBI Taxonomy" id="927664"/>
    <lineage>
        <taxon>Bacteria</taxon>
        <taxon>Pseudomonadati</taxon>
        <taxon>Bacteroidota</taxon>
        <taxon>Cytophagia</taxon>
        <taxon>Cytophagales</taxon>
        <taxon>Flexibacteraceae</taxon>
        <taxon>Flexibacter</taxon>
    </lineage>
</organism>
<feature type="domain" description="ABC transmembrane type-1" evidence="9">
    <location>
        <begin position="41"/>
        <end position="323"/>
    </location>
</feature>
<dbReference type="EMBL" id="FOLE01000002">
    <property type="protein sequence ID" value="SFC01986.1"/>
    <property type="molecule type" value="Genomic_DNA"/>
</dbReference>
<evidence type="ECO:0000256" key="2">
    <source>
        <dbReference type="ARBA" id="ARBA00022692"/>
    </source>
</evidence>
<dbReference type="AlphaFoldDB" id="A0A1I1FSK2"/>
<feature type="transmembrane region" description="Helical" evidence="7">
    <location>
        <begin position="159"/>
        <end position="176"/>
    </location>
</feature>
<dbReference type="InterPro" id="IPR011527">
    <property type="entry name" value="ABC1_TM_dom"/>
</dbReference>
<feature type="transmembrane region" description="Helical" evidence="7">
    <location>
        <begin position="182"/>
        <end position="202"/>
    </location>
</feature>
<evidence type="ECO:0000313" key="10">
    <source>
        <dbReference type="EMBL" id="SFC01986.1"/>
    </source>
</evidence>
<evidence type="ECO:0000256" key="1">
    <source>
        <dbReference type="ARBA" id="ARBA00004651"/>
    </source>
</evidence>
<dbReference type="FunFam" id="3.40.50.300:FF:000916">
    <property type="entry name" value="ABC transporter B family member 9"/>
    <property type="match status" value="1"/>
</dbReference>
<dbReference type="CDD" id="cd03249">
    <property type="entry name" value="ABC_MTABC3_MDL1_MDL2"/>
    <property type="match status" value="1"/>
</dbReference>
<evidence type="ECO:0000256" key="6">
    <source>
        <dbReference type="ARBA" id="ARBA00023136"/>
    </source>
</evidence>
<keyword evidence="5 7" id="KW-1133">Transmembrane helix</keyword>
<dbReference type="STRING" id="927664.SAMN05421780_102294"/>
<reference evidence="10 11" key="1">
    <citation type="submission" date="2016-10" db="EMBL/GenBank/DDBJ databases">
        <authorList>
            <person name="de Groot N.N."/>
        </authorList>
    </citation>
    <scope>NUCLEOTIDE SEQUENCE [LARGE SCALE GENOMIC DNA]</scope>
    <source>
        <strain evidence="10 11">DSM 6793</strain>
    </source>
</reference>
<dbReference type="GO" id="GO:0016887">
    <property type="term" value="F:ATP hydrolysis activity"/>
    <property type="evidence" value="ECO:0007669"/>
    <property type="project" value="InterPro"/>
</dbReference>
<evidence type="ECO:0000256" key="7">
    <source>
        <dbReference type="SAM" id="Phobius"/>
    </source>
</evidence>
<evidence type="ECO:0000259" key="8">
    <source>
        <dbReference type="PROSITE" id="PS50893"/>
    </source>
</evidence>
<name>A0A1I1FSK2_9BACT</name>
<protein>
    <submittedName>
        <fullName evidence="10">ABC-type multidrug transport system, ATPase and permease component</fullName>
    </submittedName>
</protein>
<dbReference type="InterPro" id="IPR036640">
    <property type="entry name" value="ABC1_TM_sf"/>
</dbReference>
<dbReference type="PROSITE" id="PS50929">
    <property type="entry name" value="ABC_TM1F"/>
    <property type="match status" value="1"/>
</dbReference>
<dbReference type="PANTHER" id="PTHR43394:SF1">
    <property type="entry name" value="ATP-BINDING CASSETTE SUB-FAMILY B MEMBER 10, MITOCHONDRIAL"/>
    <property type="match status" value="1"/>
</dbReference>
<feature type="domain" description="ABC transporter" evidence="8">
    <location>
        <begin position="356"/>
        <end position="592"/>
    </location>
</feature>
<keyword evidence="11" id="KW-1185">Reference proteome</keyword>
<dbReference type="InterPro" id="IPR003439">
    <property type="entry name" value="ABC_transporter-like_ATP-bd"/>
</dbReference>
<dbReference type="PANTHER" id="PTHR43394">
    <property type="entry name" value="ATP-DEPENDENT PERMEASE MDL1, MITOCHONDRIAL"/>
    <property type="match status" value="1"/>
</dbReference>
<dbReference type="Gene3D" id="1.20.1560.10">
    <property type="entry name" value="ABC transporter type 1, transmembrane domain"/>
    <property type="match status" value="1"/>
</dbReference>
<dbReference type="Pfam" id="PF00005">
    <property type="entry name" value="ABC_tran"/>
    <property type="match status" value="1"/>
</dbReference>
<proteinExistence type="predicted"/>
<evidence type="ECO:0000256" key="3">
    <source>
        <dbReference type="ARBA" id="ARBA00022741"/>
    </source>
</evidence>
<evidence type="ECO:0000313" key="11">
    <source>
        <dbReference type="Proteomes" id="UP000199514"/>
    </source>
</evidence>
<feature type="transmembrane region" description="Helical" evidence="7">
    <location>
        <begin position="290"/>
        <end position="313"/>
    </location>
</feature>
<dbReference type="Proteomes" id="UP000199514">
    <property type="component" value="Unassembled WGS sequence"/>
</dbReference>
<dbReference type="SUPFAM" id="SSF52540">
    <property type="entry name" value="P-loop containing nucleoside triphosphate hydrolases"/>
    <property type="match status" value="1"/>
</dbReference>
<dbReference type="InterPro" id="IPR027417">
    <property type="entry name" value="P-loop_NTPase"/>
</dbReference>
<evidence type="ECO:0000256" key="5">
    <source>
        <dbReference type="ARBA" id="ARBA00022989"/>
    </source>
</evidence>
<feature type="transmembrane region" description="Helical" evidence="7">
    <location>
        <begin position="38"/>
        <end position="60"/>
    </location>
</feature>
<evidence type="ECO:0000256" key="4">
    <source>
        <dbReference type="ARBA" id="ARBA00022840"/>
    </source>
</evidence>
<keyword evidence="4" id="KW-0067">ATP-binding</keyword>
<dbReference type="RefSeq" id="WP_091508727.1">
    <property type="nucleotide sequence ID" value="NZ_FOLE01000002.1"/>
</dbReference>
<evidence type="ECO:0000259" key="9">
    <source>
        <dbReference type="PROSITE" id="PS50929"/>
    </source>
</evidence>
<dbReference type="InterPro" id="IPR039421">
    <property type="entry name" value="Type_1_exporter"/>
</dbReference>
<dbReference type="SUPFAM" id="SSF90123">
    <property type="entry name" value="ABC transporter transmembrane region"/>
    <property type="match status" value="1"/>
</dbReference>
<keyword evidence="2 7" id="KW-0812">Transmembrane</keyword>
<dbReference type="GO" id="GO:0005524">
    <property type="term" value="F:ATP binding"/>
    <property type="evidence" value="ECO:0007669"/>
    <property type="project" value="UniProtKB-KW"/>
</dbReference>